<dbReference type="InterPro" id="IPR036691">
    <property type="entry name" value="Endo/exonu/phosph_ase_sf"/>
</dbReference>
<dbReference type="SUPFAM" id="SSF56219">
    <property type="entry name" value="DNase I-like"/>
    <property type="match status" value="1"/>
</dbReference>
<name>A0A8K0P3S9_LADFU</name>
<dbReference type="PROSITE" id="PS50878">
    <property type="entry name" value="RT_POL"/>
    <property type="match status" value="1"/>
</dbReference>
<evidence type="ECO:0000313" key="2">
    <source>
        <dbReference type="EMBL" id="KAG8231288.1"/>
    </source>
</evidence>
<gene>
    <name evidence="2" type="ORF">J437_LFUL006944</name>
</gene>
<sequence length="375" mass="42934">IKGTKVFLENVSNYINIYLDNYYCIILLFLDLGKAFDIVNHEILHKKCTISEKLKVKLNDHVSECVNVARGTPQSSVLGSFLYILFIDDIFSVIRKCNLLIYADDAVLISTHKNVYKAMTCFENMQYDLNLFRKWSHDIVLSKGRGGGIVIFWKSSHNFSCNKVSICNTFELLCRRLEIGPKRTELMISCIYRPPHTNVFQFINELSNHSSSCTSDKGILVGDINIDLLSHDYAVSAYVNTLRSFGYFNCIHAYTREETRNGFLCQSLIYHLFLKGFLNGINAVIIQAKISDHYLIGVDTPLYCSSFLNGKLVNNSKIQRIDLKLRLLNLDFTKLYGYYSDINNFVKALTKMLSSTYESCYEIKTTNLPTTTKNT</sequence>
<organism evidence="2 3">
    <name type="scientific">Ladona fulva</name>
    <name type="common">Scarce chaser dragonfly</name>
    <name type="synonym">Libellula fulva</name>
    <dbReference type="NCBI Taxonomy" id="123851"/>
    <lineage>
        <taxon>Eukaryota</taxon>
        <taxon>Metazoa</taxon>
        <taxon>Ecdysozoa</taxon>
        <taxon>Arthropoda</taxon>
        <taxon>Hexapoda</taxon>
        <taxon>Insecta</taxon>
        <taxon>Pterygota</taxon>
        <taxon>Palaeoptera</taxon>
        <taxon>Odonata</taxon>
        <taxon>Epiprocta</taxon>
        <taxon>Anisoptera</taxon>
        <taxon>Libelluloidea</taxon>
        <taxon>Libellulidae</taxon>
        <taxon>Ladona</taxon>
    </lineage>
</organism>
<feature type="non-terminal residue" evidence="2">
    <location>
        <position position="1"/>
    </location>
</feature>
<evidence type="ECO:0000259" key="1">
    <source>
        <dbReference type="PROSITE" id="PS50878"/>
    </source>
</evidence>
<dbReference type="Pfam" id="PF00078">
    <property type="entry name" value="RVT_1"/>
    <property type="match status" value="1"/>
</dbReference>
<protein>
    <recommendedName>
        <fullName evidence="1">Reverse transcriptase domain-containing protein</fullName>
    </recommendedName>
</protein>
<dbReference type="Proteomes" id="UP000792457">
    <property type="component" value="Unassembled WGS sequence"/>
</dbReference>
<dbReference type="AlphaFoldDB" id="A0A8K0P3S9"/>
<dbReference type="PANTHER" id="PTHR33776:SF4">
    <property type="entry name" value="ENDONUCLEASE_EXONUCLEASE_PHOSPHATASE DOMAIN-CONTAINING PROTEIN"/>
    <property type="match status" value="1"/>
</dbReference>
<dbReference type="Gene3D" id="3.60.10.10">
    <property type="entry name" value="Endonuclease/exonuclease/phosphatase"/>
    <property type="match status" value="1"/>
</dbReference>
<evidence type="ECO:0000313" key="3">
    <source>
        <dbReference type="Proteomes" id="UP000792457"/>
    </source>
</evidence>
<dbReference type="EMBL" id="KZ308547">
    <property type="protein sequence ID" value="KAG8231288.1"/>
    <property type="molecule type" value="Genomic_DNA"/>
</dbReference>
<reference evidence="2" key="2">
    <citation type="submission" date="2017-10" db="EMBL/GenBank/DDBJ databases">
        <title>Ladona fulva Genome sequencing and assembly.</title>
        <authorList>
            <person name="Murali S."/>
            <person name="Richards S."/>
            <person name="Bandaranaike D."/>
            <person name="Bellair M."/>
            <person name="Blankenburg K."/>
            <person name="Chao H."/>
            <person name="Dinh H."/>
            <person name="Doddapaneni H."/>
            <person name="Dugan-Rocha S."/>
            <person name="Elkadiri S."/>
            <person name="Gnanaolivu R."/>
            <person name="Hernandez B."/>
            <person name="Skinner E."/>
            <person name="Javaid M."/>
            <person name="Lee S."/>
            <person name="Li M."/>
            <person name="Ming W."/>
            <person name="Munidasa M."/>
            <person name="Muniz J."/>
            <person name="Nguyen L."/>
            <person name="Hughes D."/>
            <person name="Osuji N."/>
            <person name="Pu L.-L."/>
            <person name="Puazo M."/>
            <person name="Qu C."/>
            <person name="Quiroz J."/>
            <person name="Raj R."/>
            <person name="Weissenberger G."/>
            <person name="Xin Y."/>
            <person name="Zou X."/>
            <person name="Han Y."/>
            <person name="Worley K."/>
            <person name="Muzny D."/>
            <person name="Gibbs R."/>
        </authorList>
    </citation>
    <scope>NUCLEOTIDE SEQUENCE</scope>
    <source>
        <strain evidence="2">Sampled in the wild</strain>
    </source>
</reference>
<keyword evidence="3" id="KW-1185">Reference proteome</keyword>
<feature type="domain" description="Reverse transcriptase" evidence="1">
    <location>
        <begin position="1"/>
        <end position="164"/>
    </location>
</feature>
<reference evidence="2" key="1">
    <citation type="submission" date="2013-04" db="EMBL/GenBank/DDBJ databases">
        <authorList>
            <person name="Qu J."/>
            <person name="Murali S.C."/>
            <person name="Bandaranaike D."/>
            <person name="Bellair M."/>
            <person name="Blankenburg K."/>
            <person name="Chao H."/>
            <person name="Dinh H."/>
            <person name="Doddapaneni H."/>
            <person name="Downs B."/>
            <person name="Dugan-Rocha S."/>
            <person name="Elkadiri S."/>
            <person name="Gnanaolivu R.D."/>
            <person name="Hernandez B."/>
            <person name="Javaid M."/>
            <person name="Jayaseelan J.C."/>
            <person name="Lee S."/>
            <person name="Li M."/>
            <person name="Ming W."/>
            <person name="Munidasa M."/>
            <person name="Muniz J."/>
            <person name="Nguyen L."/>
            <person name="Ongeri F."/>
            <person name="Osuji N."/>
            <person name="Pu L.-L."/>
            <person name="Puazo M."/>
            <person name="Qu C."/>
            <person name="Quiroz J."/>
            <person name="Raj R."/>
            <person name="Weissenberger G."/>
            <person name="Xin Y."/>
            <person name="Zou X."/>
            <person name="Han Y."/>
            <person name="Richards S."/>
            <person name="Worley K."/>
            <person name="Muzny D."/>
            <person name="Gibbs R."/>
        </authorList>
    </citation>
    <scope>NUCLEOTIDE SEQUENCE</scope>
    <source>
        <strain evidence="2">Sampled in the wild</strain>
    </source>
</reference>
<accession>A0A8K0P3S9</accession>
<proteinExistence type="predicted"/>
<dbReference type="InterPro" id="IPR000477">
    <property type="entry name" value="RT_dom"/>
</dbReference>
<dbReference type="OrthoDB" id="445826at2759"/>
<dbReference type="PANTHER" id="PTHR33776">
    <property type="entry name" value="ENDO/EXONUCLEASE/PHOSPHATASE DOMAIN-CONTAINING PROTEIN"/>
    <property type="match status" value="1"/>
</dbReference>
<comment type="caution">
    <text evidence="2">The sequence shown here is derived from an EMBL/GenBank/DDBJ whole genome shotgun (WGS) entry which is preliminary data.</text>
</comment>